<dbReference type="Gene3D" id="1.10.510.10">
    <property type="entry name" value="Transferase(Phosphotransferase) domain 1"/>
    <property type="match status" value="1"/>
</dbReference>
<evidence type="ECO:0000313" key="11">
    <source>
        <dbReference type="Proteomes" id="UP001596524"/>
    </source>
</evidence>
<dbReference type="RefSeq" id="WP_305122276.1">
    <property type="nucleotide sequence ID" value="NZ_JAFMZM010000003.1"/>
</dbReference>
<dbReference type="InterPro" id="IPR008979">
    <property type="entry name" value="Galactose-bd-like_sf"/>
</dbReference>
<accession>A0ABW2MZ68</accession>
<reference evidence="11" key="1">
    <citation type="journal article" date="2019" name="Int. J. Syst. Evol. Microbiol.">
        <title>The Global Catalogue of Microorganisms (GCM) 10K type strain sequencing project: providing services to taxonomists for standard genome sequencing and annotation.</title>
        <authorList>
            <consortium name="The Broad Institute Genomics Platform"/>
            <consortium name="The Broad Institute Genome Sequencing Center for Infectious Disease"/>
            <person name="Wu L."/>
            <person name="Ma J."/>
        </authorList>
    </citation>
    <scope>NUCLEOTIDE SEQUENCE [LARGE SCALE GENOMIC DNA]</scope>
    <source>
        <strain evidence="11">FCH27</strain>
    </source>
</reference>
<dbReference type="SUPFAM" id="SSF49785">
    <property type="entry name" value="Galactose-binding domain-like"/>
    <property type="match status" value="1"/>
</dbReference>
<evidence type="ECO:0000313" key="10">
    <source>
        <dbReference type="EMBL" id="MFC7358847.1"/>
    </source>
</evidence>
<gene>
    <name evidence="10" type="ORF">ACFQO6_01090</name>
</gene>
<dbReference type="Gene3D" id="3.30.200.20">
    <property type="entry name" value="Phosphorylase Kinase, domain 1"/>
    <property type="match status" value="1"/>
</dbReference>
<evidence type="ECO:0000256" key="3">
    <source>
        <dbReference type="ARBA" id="ARBA00022679"/>
    </source>
</evidence>
<organism evidence="10 11">
    <name type="scientific">Nocardioides astragali</name>
    <dbReference type="NCBI Taxonomy" id="1776736"/>
    <lineage>
        <taxon>Bacteria</taxon>
        <taxon>Bacillati</taxon>
        <taxon>Actinomycetota</taxon>
        <taxon>Actinomycetes</taxon>
        <taxon>Propionibacteriales</taxon>
        <taxon>Nocardioidaceae</taxon>
        <taxon>Nocardioides</taxon>
    </lineage>
</organism>
<evidence type="ECO:0000256" key="8">
    <source>
        <dbReference type="SAM" id="MobiDB-lite"/>
    </source>
</evidence>
<feature type="compositionally biased region" description="Pro residues" evidence="8">
    <location>
        <begin position="298"/>
        <end position="314"/>
    </location>
</feature>
<dbReference type="CDD" id="cd13973">
    <property type="entry name" value="PK_MviN-like"/>
    <property type="match status" value="1"/>
</dbReference>
<keyword evidence="5 10" id="KW-0418">Kinase</keyword>
<dbReference type="Pfam" id="PF00069">
    <property type="entry name" value="Pkinase"/>
    <property type="match status" value="1"/>
</dbReference>
<evidence type="ECO:0000256" key="2">
    <source>
        <dbReference type="ARBA" id="ARBA00022527"/>
    </source>
</evidence>
<proteinExistence type="predicted"/>
<dbReference type="Gene3D" id="2.60.120.260">
    <property type="entry name" value="Galactose-binding domain-like"/>
    <property type="match status" value="1"/>
</dbReference>
<keyword evidence="3" id="KW-0808">Transferase</keyword>
<feature type="compositionally biased region" description="Low complexity" evidence="8">
    <location>
        <begin position="407"/>
        <end position="422"/>
    </location>
</feature>
<feature type="region of interest" description="Disordered" evidence="8">
    <location>
        <begin position="487"/>
        <end position="540"/>
    </location>
</feature>
<feature type="compositionally biased region" description="Pro residues" evidence="8">
    <location>
        <begin position="361"/>
        <end position="383"/>
    </location>
</feature>
<dbReference type="PANTHER" id="PTHR43289:SF6">
    <property type="entry name" value="SERINE_THREONINE-PROTEIN KINASE NEKL-3"/>
    <property type="match status" value="1"/>
</dbReference>
<dbReference type="InterPro" id="IPR011009">
    <property type="entry name" value="Kinase-like_dom_sf"/>
</dbReference>
<dbReference type="PROSITE" id="PS50011">
    <property type="entry name" value="PROTEIN_KINASE_DOM"/>
    <property type="match status" value="1"/>
</dbReference>
<dbReference type="SUPFAM" id="SSF56112">
    <property type="entry name" value="Protein kinase-like (PK-like)"/>
    <property type="match status" value="1"/>
</dbReference>
<dbReference type="GO" id="GO:0016301">
    <property type="term" value="F:kinase activity"/>
    <property type="evidence" value="ECO:0007669"/>
    <property type="project" value="UniProtKB-KW"/>
</dbReference>
<dbReference type="PANTHER" id="PTHR43289">
    <property type="entry name" value="MITOGEN-ACTIVATED PROTEIN KINASE KINASE KINASE 20-RELATED"/>
    <property type="match status" value="1"/>
</dbReference>
<comment type="caution">
    <text evidence="10">The sequence shown here is derived from an EMBL/GenBank/DDBJ whole genome shotgun (WGS) entry which is preliminary data.</text>
</comment>
<keyword evidence="2" id="KW-0723">Serine/threonine-protein kinase</keyword>
<evidence type="ECO:0000256" key="4">
    <source>
        <dbReference type="ARBA" id="ARBA00022741"/>
    </source>
</evidence>
<dbReference type="Proteomes" id="UP001596524">
    <property type="component" value="Unassembled WGS sequence"/>
</dbReference>
<evidence type="ECO:0000256" key="1">
    <source>
        <dbReference type="ARBA" id="ARBA00012513"/>
    </source>
</evidence>
<feature type="domain" description="Protein kinase" evidence="9">
    <location>
        <begin position="11"/>
        <end position="325"/>
    </location>
</feature>
<protein>
    <recommendedName>
        <fullName evidence="1">non-specific serine/threonine protein kinase</fullName>
        <ecNumber evidence="1">2.7.11.1</ecNumber>
    </recommendedName>
</protein>
<evidence type="ECO:0000256" key="6">
    <source>
        <dbReference type="ARBA" id="ARBA00022840"/>
    </source>
</evidence>
<feature type="compositionally biased region" description="Low complexity" evidence="8">
    <location>
        <begin position="271"/>
        <end position="280"/>
    </location>
</feature>
<feature type="region of interest" description="Disordered" evidence="8">
    <location>
        <begin position="359"/>
        <end position="449"/>
    </location>
</feature>
<name>A0ABW2MZ68_9ACTN</name>
<sequence>MQAGDVLAGRYRLDDLLAENGAGRFWRAHDLVLRRPVSLHVLAADDERAEPLLEAARGAGPVINRRMLRVLDAEVADGRCYVVNEWGQGESLDNLLAREGPLSPRRAAWLVAEVADGLAEAHAAGLAHGRLVPENVLIDQHGQVRIIGFGVDAALHGLAPGRIAVDEIDLAGLLYCALTGKWAGISDSALPAAPEVHGEVLRPRRVRAGIPRMLDALCDQVLNPEQAPGEGSTDFTARRICDLLQDYLGDHTGTQVPVQGPRLPAPPSAPASPTTVAAMPPTGPTDEATDESSGEPSGEPPAAPADEPAGPPEAEPGSTEVHPAVAAHEPTPVTDLPTQAGMPVFHDDDEVDWLRARAERPAPPPPLDEPEPKPLFAPDPPAGEPVRRPRPGARAASADPDYWPWDVSQGSGRDSGQDSGVRPIGRDTGSWGSGAWTGDRWGTGDGLDDTGEQVPGRSWIRLAMIVGVCVLVMVAAVAAYQLGLRPPTSDPGDDATASATPSVTEPTPFTDLSADDFDPQGSEPREENPDDVPNVLDGDPATSWSTSNYFQNFGPAGLKTGVGLVVDLGATKGVREVVVTTEGETALAAYVTSEPPTGIAGLTPVGTTSGTGELTISLDEAVSGRYVTVWLTLLPQVGDEFRGTISEVQVLG</sequence>
<dbReference type="EC" id="2.7.11.1" evidence="1"/>
<evidence type="ECO:0000256" key="5">
    <source>
        <dbReference type="ARBA" id="ARBA00022777"/>
    </source>
</evidence>
<keyword evidence="6" id="KW-0067">ATP-binding</keyword>
<feature type="compositionally biased region" description="Polar residues" evidence="8">
    <location>
        <begin position="497"/>
        <end position="507"/>
    </location>
</feature>
<dbReference type="SMART" id="SM00220">
    <property type="entry name" value="S_TKc"/>
    <property type="match status" value="1"/>
</dbReference>
<keyword evidence="11" id="KW-1185">Reference proteome</keyword>
<keyword evidence="7" id="KW-0675">Receptor</keyword>
<keyword evidence="4" id="KW-0547">Nucleotide-binding</keyword>
<evidence type="ECO:0000259" key="9">
    <source>
        <dbReference type="PROSITE" id="PS50011"/>
    </source>
</evidence>
<dbReference type="EMBL" id="JBHTCH010000001">
    <property type="protein sequence ID" value="MFC7358847.1"/>
    <property type="molecule type" value="Genomic_DNA"/>
</dbReference>
<evidence type="ECO:0000256" key="7">
    <source>
        <dbReference type="ARBA" id="ARBA00023170"/>
    </source>
</evidence>
<dbReference type="InterPro" id="IPR000719">
    <property type="entry name" value="Prot_kinase_dom"/>
</dbReference>
<feature type="region of interest" description="Disordered" evidence="8">
    <location>
        <begin position="252"/>
        <end position="321"/>
    </location>
</feature>